<accession>A0A926DD23</accession>
<dbReference type="SUPFAM" id="SSF52499">
    <property type="entry name" value="Isochorismatase-like hydrolases"/>
    <property type="match status" value="1"/>
</dbReference>
<comment type="similarity">
    <text evidence="1">Belongs to the isochorismatase family.</text>
</comment>
<proteinExistence type="inferred from homology"/>
<reference evidence="4" key="1">
    <citation type="submission" date="2020-08" db="EMBL/GenBank/DDBJ databases">
        <title>Genome public.</title>
        <authorList>
            <person name="Liu C."/>
            <person name="Sun Q."/>
        </authorList>
    </citation>
    <scope>NUCLEOTIDE SEQUENCE</scope>
    <source>
        <strain evidence="4">BX7</strain>
    </source>
</reference>
<organism evidence="4 5">
    <name type="scientific">Feifania hominis</name>
    <dbReference type="NCBI Taxonomy" id="2763660"/>
    <lineage>
        <taxon>Bacteria</taxon>
        <taxon>Bacillati</taxon>
        <taxon>Bacillota</taxon>
        <taxon>Clostridia</taxon>
        <taxon>Eubacteriales</taxon>
        <taxon>Feifaniaceae</taxon>
        <taxon>Feifania</taxon>
    </lineage>
</organism>
<evidence type="ECO:0000259" key="3">
    <source>
        <dbReference type="Pfam" id="PF00857"/>
    </source>
</evidence>
<dbReference type="EMBL" id="JACRSP010000003">
    <property type="protein sequence ID" value="MBC8536725.1"/>
    <property type="molecule type" value="Genomic_DNA"/>
</dbReference>
<feature type="domain" description="Isochorismatase-like" evidence="3">
    <location>
        <begin position="8"/>
        <end position="183"/>
    </location>
</feature>
<dbReference type="Proteomes" id="UP000620366">
    <property type="component" value="Unassembled WGS sequence"/>
</dbReference>
<keyword evidence="5" id="KW-1185">Reference proteome</keyword>
<dbReference type="CDD" id="cd00431">
    <property type="entry name" value="cysteine_hydrolases"/>
    <property type="match status" value="1"/>
</dbReference>
<evidence type="ECO:0000313" key="4">
    <source>
        <dbReference type="EMBL" id="MBC8536725.1"/>
    </source>
</evidence>
<dbReference type="PANTHER" id="PTHR43540:SF6">
    <property type="entry name" value="ISOCHORISMATASE-LIKE DOMAIN-CONTAINING PROTEIN"/>
    <property type="match status" value="1"/>
</dbReference>
<dbReference type="AlphaFoldDB" id="A0A926DD23"/>
<evidence type="ECO:0000313" key="5">
    <source>
        <dbReference type="Proteomes" id="UP000620366"/>
    </source>
</evidence>
<gene>
    <name evidence="4" type="ORF">H8695_08510</name>
</gene>
<dbReference type="RefSeq" id="WP_249300561.1">
    <property type="nucleotide sequence ID" value="NZ_JACRSP010000003.1"/>
</dbReference>
<dbReference type="InterPro" id="IPR050272">
    <property type="entry name" value="Isochorismatase-like_hydrls"/>
</dbReference>
<comment type="caution">
    <text evidence="4">The sequence shown here is derived from an EMBL/GenBank/DDBJ whole genome shotgun (WGS) entry which is preliminary data.</text>
</comment>
<dbReference type="Pfam" id="PF00857">
    <property type="entry name" value="Isochorismatase"/>
    <property type="match status" value="1"/>
</dbReference>
<evidence type="ECO:0000256" key="2">
    <source>
        <dbReference type="ARBA" id="ARBA00022801"/>
    </source>
</evidence>
<protein>
    <submittedName>
        <fullName evidence="4">Cysteine hydrolase</fullName>
    </submittedName>
</protein>
<name>A0A926DD23_9FIRM</name>
<sequence>MKIPQHKTALLVVDMQHDFTKPGGKAYYEMTEQMLKTYPEKINKMREKGVLIVPIYTIHDHDKPVNPELTRMAKATLSPETGGELMDERIPIDPVHDIIWRKYAASAFFKTNLDEVLREHGVQNVLVCGVKTNVCCRATATDAASHGFYAFMVSDMIATNTPELSQFHLDEMTKYFAKALDSDEVFRRLDAGTF</sequence>
<dbReference type="InterPro" id="IPR036380">
    <property type="entry name" value="Isochorismatase-like_sf"/>
</dbReference>
<keyword evidence="2 4" id="KW-0378">Hydrolase</keyword>
<dbReference type="PANTHER" id="PTHR43540">
    <property type="entry name" value="PEROXYUREIDOACRYLATE/UREIDOACRYLATE AMIDOHYDROLASE-RELATED"/>
    <property type="match status" value="1"/>
</dbReference>
<dbReference type="InterPro" id="IPR000868">
    <property type="entry name" value="Isochorismatase-like_dom"/>
</dbReference>
<dbReference type="GO" id="GO:0016787">
    <property type="term" value="F:hydrolase activity"/>
    <property type="evidence" value="ECO:0007669"/>
    <property type="project" value="UniProtKB-KW"/>
</dbReference>
<evidence type="ECO:0000256" key="1">
    <source>
        <dbReference type="ARBA" id="ARBA00006336"/>
    </source>
</evidence>
<dbReference type="Gene3D" id="3.40.50.850">
    <property type="entry name" value="Isochorismatase-like"/>
    <property type="match status" value="1"/>
</dbReference>